<dbReference type="Pfam" id="PF04982">
    <property type="entry name" value="TM_HPP"/>
    <property type="match status" value="1"/>
</dbReference>
<evidence type="ECO:0000259" key="2">
    <source>
        <dbReference type="Pfam" id="PF04982"/>
    </source>
</evidence>
<dbReference type="EMBL" id="BAAAET010000003">
    <property type="protein sequence ID" value="GAA0697530.1"/>
    <property type="molecule type" value="Genomic_DNA"/>
</dbReference>
<dbReference type="InterPro" id="IPR058581">
    <property type="entry name" value="TM_HPP"/>
</dbReference>
<proteinExistence type="predicted"/>
<gene>
    <name evidence="3" type="ORF">GCM10009104_27310</name>
</gene>
<evidence type="ECO:0000313" key="3">
    <source>
        <dbReference type="EMBL" id="GAA0697530.1"/>
    </source>
</evidence>
<sequence length="330" mass="35614">MKLERDESLLRALLGLGDNTTSHLEKLISGLGAMLSLVLVYFISHWYLESHSGALMVASMGATAVLLFAVPHGALSQPWAVLVGHMVSGAIGVTCQLLLPDSPLTPALAVGLAVAAMHYLRCIHPPGGATALTAVVGGDAIHALGYTYLLTPVLLNLLCMLSVAFLFNGLFHWRRYPTVLARRQAPADETPAMERHGSMLTHEDLAAAMEQINSYVDVTSEELAELFDLAVEHAAQSRQHKINLEIGGYYSNGLLGQQWAVREILDGPDNMDAERCTLVFKTVAGAGSYQTGSCTLREFREWVGFPVEFTGERWVRVAGSEPAEADETAG</sequence>
<dbReference type="InterPro" id="IPR007065">
    <property type="entry name" value="HPP"/>
</dbReference>
<dbReference type="PANTHER" id="PTHR33741:SF5">
    <property type="entry name" value="TRANSMEMBRANE PROTEIN DDB_G0269096-RELATED"/>
    <property type="match status" value="1"/>
</dbReference>
<feature type="transmembrane region" description="Helical" evidence="1">
    <location>
        <begin position="27"/>
        <end position="48"/>
    </location>
</feature>
<keyword evidence="1" id="KW-0472">Membrane</keyword>
<dbReference type="PANTHER" id="PTHR33741">
    <property type="entry name" value="TRANSMEMBRANE PROTEIN DDB_G0269096-RELATED"/>
    <property type="match status" value="1"/>
</dbReference>
<keyword evidence="1" id="KW-1133">Transmembrane helix</keyword>
<feature type="domain" description="HPP transmembrane region" evidence="2">
    <location>
        <begin position="21"/>
        <end position="177"/>
    </location>
</feature>
<organism evidence="3 4">
    <name type="scientific">Marinobacterium maritimum</name>
    <dbReference type="NCBI Taxonomy" id="500162"/>
    <lineage>
        <taxon>Bacteria</taxon>
        <taxon>Pseudomonadati</taxon>
        <taxon>Pseudomonadota</taxon>
        <taxon>Gammaproteobacteria</taxon>
        <taxon>Oceanospirillales</taxon>
        <taxon>Oceanospirillaceae</taxon>
        <taxon>Marinobacterium</taxon>
    </lineage>
</organism>
<accession>A0ABN1I8K2</accession>
<reference evidence="3 4" key="1">
    <citation type="journal article" date="2019" name="Int. J. Syst. Evol. Microbiol.">
        <title>The Global Catalogue of Microorganisms (GCM) 10K type strain sequencing project: providing services to taxonomists for standard genome sequencing and annotation.</title>
        <authorList>
            <consortium name="The Broad Institute Genomics Platform"/>
            <consortium name="The Broad Institute Genome Sequencing Center for Infectious Disease"/>
            <person name="Wu L."/>
            <person name="Ma J."/>
        </authorList>
    </citation>
    <scope>NUCLEOTIDE SEQUENCE [LARGE SCALE GENOMIC DNA]</scope>
    <source>
        <strain evidence="3 4">JCM 15134</strain>
    </source>
</reference>
<name>A0ABN1I8K2_9GAMM</name>
<feature type="transmembrane region" description="Helical" evidence="1">
    <location>
        <begin position="154"/>
        <end position="173"/>
    </location>
</feature>
<dbReference type="Proteomes" id="UP001499915">
    <property type="component" value="Unassembled WGS sequence"/>
</dbReference>
<feature type="transmembrane region" description="Helical" evidence="1">
    <location>
        <begin position="54"/>
        <end position="72"/>
    </location>
</feature>
<evidence type="ECO:0000313" key="4">
    <source>
        <dbReference type="Proteomes" id="UP001499915"/>
    </source>
</evidence>
<feature type="transmembrane region" description="Helical" evidence="1">
    <location>
        <begin position="79"/>
        <end position="99"/>
    </location>
</feature>
<comment type="caution">
    <text evidence="3">The sequence shown here is derived from an EMBL/GenBank/DDBJ whole genome shotgun (WGS) entry which is preliminary data.</text>
</comment>
<protein>
    <recommendedName>
        <fullName evidence="2">HPP transmembrane region domain-containing protein</fullName>
    </recommendedName>
</protein>
<keyword evidence="4" id="KW-1185">Reference proteome</keyword>
<evidence type="ECO:0000256" key="1">
    <source>
        <dbReference type="SAM" id="Phobius"/>
    </source>
</evidence>
<keyword evidence="1" id="KW-0812">Transmembrane</keyword>
<dbReference type="RefSeq" id="WP_343806959.1">
    <property type="nucleotide sequence ID" value="NZ_BAAAET010000003.1"/>
</dbReference>